<dbReference type="OrthoDB" id="78096at2157"/>
<comment type="subcellular location">
    <subcellularLocation>
        <location evidence="2">Secreted</location>
    </subcellularLocation>
</comment>
<dbReference type="PATRIC" id="fig|47311.3.peg.2263"/>
<sequence length="1637" mass="181972">MLRKIFLLSIFIAALFSINLVSASDDFNGNYNNYNNSTNDYNDGEYEITNLGYKLANNGSNSSNIYVDANLGSDSDSDGSEFSPYKSLQKAIKAASSNSNIYIMSGEYFGENNTKIIIDKKITISTINGIVIFNGEKKYDFFEITSTGNLTLINITFIQGRNIDESYIAGAIFNNGDLTIKYCIFESNVGLRGGAILNNGKLEIIGSTFKNNNGTNYGGGVTNFNIAKIVDCLFINNIASRGSGIFTDGNLTVISSNFSSNTIVGVNWENRFNTILIKDSDFSNSDISTDKSSINILNTNCSNVGVTFTNLTVVGSSISISATNSTLNVIYSVIIGGSIYNLNNNNNISAEYNWWLSNKGPNRYSDVYFTSMKYWIVVAFVTDYGDFIPSKSNLNLKVVFKYTDGVNIWDLPEGINIPARSVYLQTDNGYFINNSGLIFNNSFVTGYLNNTDDTIVYAVVDDQRLKLLVGKGYTNYTWYVSNNGDDSNTGSKENPFKTLAKAVSIALNGDTIYIDTGEYYNAFNSNLFIWKNLTFTSYNGPVTIYRHTNNNIFVVADYGTLNLNNISFSTYNLTYSVLFINCSGNLTINNCTFRDASGNSYWGNILFSGAYLYINNSNFYGLKHNVIRSKSYDRSSYDYVPCNISIFNSYFSGISGTVTNDQNTARILYLVGDNIFIENCTFVNNSATGAYIISNYSIVNNSIFINNHGAINGATIFDNGFVVNNTAPYWSGPIVGASNITNSIFLNNNATSASGRFIYNCSFINNSNSHNSLHEDSNRNGIINNVGNLSIVFCTFIGNNAGYGGAIFNSGTLNISNSIFLNNSATILGADIFNFNGNAYLDNNWWGWNGGSTDGRVYRFLGDIHLDFWSILTLSVNGSKLTASLDKVTDKFGNIYNLNGSIPNRFAFFDSNIVSISPKTSNLTDNHAYATITSSYDDDYVVNVTVDSQTVDLTIHNMNTILEMNNGVFYGKNNIYTITLRNINGYDIYNQTIILEIKNKNGSIEVYYLITDDNGRASIILNKSIGSYELIAYYKGDGYFYPSNATALLTIISSSTNIFILKDQIFYGKNNLLQVSLEDIYGQAVTGQKITFRIAYGNKTYTYYSITDGYGVAGLTLSLPKGSYNIKVFFDGDEWYNSSENQGTFTILPIGTNLILNISILYGRGDIYFVKLLDNNGNVVKNETIYLTLIQGNNNQTFIVQTDSNGTAKLVINLLPGTYKVYVNYKGDDLYIGTDLTGNLVVEKVAVILTVDPLVVFNGTHNKYYVLVTDMYGRPLYGESISIKVQKDGLFKVYDLITDEEGFIILPLELDEGNYMILVYFNGNEWYYNTTTASTLIVESKPTNKIVTNLTATLKNNTVIFYLTDIDGTPLMNKNIVVMLVGTGYNKTFIIKTNNQGKGELKLNMGSGKYNLYYNFEGNDYYGSIEGLFDFAFNFTSLNSKNKKIGTYLTVKVSTILKGKKTLITVILKDLNGKLLSKQKIKLLINKKTHTATTNSKGIAIFKIFGLKTGKHLIKLTYVGNGFYKTSTISKTQSVKHFPDLIISKIKRHGNKYKIAIKNQGSTASKKTKLKISFIVGKNIKQKIVTVKGLQAGKFTIVAVNFFKYSLHKKYIKTARINYNRVVKEFSYKNNLKKFKI</sequence>
<evidence type="ECO:0000256" key="4">
    <source>
        <dbReference type="ARBA" id="ARBA00022723"/>
    </source>
</evidence>
<comment type="caution">
    <text evidence="9">The sequence shown here is derived from an EMBL/GenBank/DDBJ whole genome shotgun (WGS) entry which is preliminary data.</text>
</comment>
<dbReference type="Gene3D" id="2.160.20.10">
    <property type="entry name" value="Single-stranded right-handed beta-helix, Pectin lyase-like"/>
    <property type="match status" value="2"/>
</dbReference>
<dbReference type="GO" id="GO:0046872">
    <property type="term" value="F:metal ion binding"/>
    <property type="evidence" value="ECO:0007669"/>
    <property type="project" value="UniProtKB-KW"/>
</dbReference>
<evidence type="ECO:0000256" key="5">
    <source>
        <dbReference type="ARBA" id="ARBA00022729"/>
    </source>
</evidence>
<accession>A0A166CGV3</accession>
<comment type="similarity">
    <text evidence="8">Belongs to the polysaccharide lyase 9 family.</text>
</comment>
<keyword evidence="10" id="KW-1185">Reference proteome</keyword>
<dbReference type="GO" id="GO:0005576">
    <property type="term" value="C:extracellular region"/>
    <property type="evidence" value="ECO:0007669"/>
    <property type="project" value="UniProtKB-SubCell"/>
</dbReference>
<keyword evidence="5" id="KW-0732">Signal</keyword>
<evidence type="ECO:0000256" key="8">
    <source>
        <dbReference type="ARBA" id="ARBA00038263"/>
    </source>
</evidence>
<dbReference type="SUPFAM" id="SSF51126">
    <property type="entry name" value="Pectin lyase-like"/>
    <property type="match status" value="2"/>
</dbReference>
<dbReference type="EMBL" id="LWMW01000169">
    <property type="protein sequence ID" value="KZX14494.1"/>
    <property type="molecule type" value="Genomic_DNA"/>
</dbReference>
<evidence type="ECO:0000313" key="10">
    <source>
        <dbReference type="Proteomes" id="UP000077275"/>
    </source>
</evidence>
<organism evidence="9 10">
    <name type="scientific">Methanobrevibacter cuticularis</name>
    <dbReference type="NCBI Taxonomy" id="47311"/>
    <lineage>
        <taxon>Archaea</taxon>
        <taxon>Methanobacteriati</taxon>
        <taxon>Methanobacteriota</taxon>
        <taxon>Methanomada group</taxon>
        <taxon>Methanobacteria</taxon>
        <taxon>Methanobacteriales</taxon>
        <taxon>Methanobacteriaceae</taxon>
        <taxon>Methanobrevibacter</taxon>
    </lineage>
</organism>
<keyword evidence="6" id="KW-0106">Calcium</keyword>
<dbReference type="Gene3D" id="2.60.40.10">
    <property type="entry name" value="Immunoglobulins"/>
    <property type="match status" value="2"/>
</dbReference>
<comment type="cofactor">
    <cofactor evidence="1">
        <name>Ca(2+)</name>
        <dbReference type="ChEBI" id="CHEBI:29108"/>
    </cofactor>
</comment>
<dbReference type="InterPro" id="IPR052052">
    <property type="entry name" value="Polysaccharide_Lyase_9"/>
</dbReference>
<dbReference type="InterPro" id="IPR013783">
    <property type="entry name" value="Ig-like_fold"/>
</dbReference>
<dbReference type="InterPro" id="IPR006626">
    <property type="entry name" value="PbH1"/>
</dbReference>
<dbReference type="InterPro" id="IPR012334">
    <property type="entry name" value="Pectin_lyas_fold"/>
</dbReference>
<dbReference type="InterPro" id="IPR011050">
    <property type="entry name" value="Pectin_lyase_fold/virulence"/>
</dbReference>
<dbReference type="PANTHER" id="PTHR40088">
    <property type="entry name" value="PECTATE LYASE (EUROFUNG)"/>
    <property type="match status" value="1"/>
</dbReference>
<name>A0A166CGV3_9EURY</name>
<keyword evidence="7" id="KW-0456">Lyase</keyword>
<evidence type="ECO:0000256" key="6">
    <source>
        <dbReference type="ARBA" id="ARBA00022837"/>
    </source>
</evidence>
<evidence type="ECO:0000256" key="7">
    <source>
        <dbReference type="ARBA" id="ARBA00023239"/>
    </source>
</evidence>
<keyword evidence="4" id="KW-0479">Metal-binding</keyword>
<dbReference type="STRING" id="47311.MBCUT_20660"/>
<evidence type="ECO:0000313" key="9">
    <source>
        <dbReference type="EMBL" id="KZX14494.1"/>
    </source>
</evidence>
<dbReference type="PANTHER" id="PTHR40088:SF1">
    <property type="entry name" value="PECTATE LYASE PEL9"/>
    <property type="match status" value="1"/>
</dbReference>
<keyword evidence="3" id="KW-0964">Secreted</keyword>
<dbReference type="SMART" id="SM00710">
    <property type="entry name" value="PbH1"/>
    <property type="match status" value="6"/>
</dbReference>
<dbReference type="Proteomes" id="UP000077275">
    <property type="component" value="Unassembled WGS sequence"/>
</dbReference>
<evidence type="ECO:0000256" key="1">
    <source>
        <dbReference type="ARBA" id="ARBA00001913"/>
    </source>
</evidence>
<dbReference type="RefSeq" id="WP_067260772.1">
    <property type="nucleotide sequence ID" value="NZ_LWMW01000169.1"/>
</dbReference>
<reference evidence="9 10" key="1">
    <citation type="submission" date="2016-04" db="EMBL/GenBank/DDBJ databases">
        <title>Genome sequence of Methanobrevibacter cuticularis DSM 11139.</title>
        <authorList>
            <person name="Poehlein A."/>
            <person name="Seedorf H."/>
            <person name="Daniel R."/>
        </authorList>
    </citation>
    <scope>NUCLEOTIDE SEQUENCE [LARGE SCALE GENOMIC DNA]</scope>
    <source>
        <strain evidence="9 10">DSM 11139</strain>
    </source>
</reference>
<protein>
    <submittedName>
        <fullName evidence="9">Bacterial Ig-like domain protein</fullName>
    </submittedName>
</protein>
<proteinExistence type="inferred from homology"/>
<evidence type="ECO:0000256" key="3">
    <source>
        <dbReference type="ARBA" id="ARBA00022525"/>
    </source>
</evidence>
<gene>
    <name evidence="9" type="ORF">MBCUT_20660</name>
</gene>
<evidence type="ECO:0000256" key="2">
    <source>
        <dbReference type="ARBA" id="ARBA00004613"/>
    </source>
</evidence>
<dbReference type="GO" id="GO:0016837">
    <property type="term" value="F:carbon-oxygen lyase activity, acting on polysaccharides"/>
    <property type="evidence" value="ECO:0007669"/>
    <property type="project" value="TreeGrafter"/>
</dbReference>